<keyword evidence="1" id="KW-0472">Membrane</keyword>
<keyword evidence="3" id="KW-1185">Reference proteome</keyword>
<dbReference type="OrthoDB" id="1453319at2"/>
<accession>A0A2R3Z314</accession>
<proteinExistence type="predicted"/>
<evidence type="ECO:0000256" key="1">
    <source>
        <dbReference type="SAM" id="Phobius"/>
    </source>
</evidence>
<keyword evidence="1" id="KW-1133">Transmembrane helix</keyword>
<dbReference type="Proteomes" id="UP000241507">
    <property type="component" value="Chromosome"/>
</dbReference>
<gene>
    <name evidence="2" type="ORF">C7S20_04715</name>
</gene>
<name>A0A2R3Z314_9FLAO</name>
<feature type="transmembrane region" description="Helical" evidence="1">
    <location>
        <begin position="37"/>
        <end position="55"/>
    </location>
</feature>
<reference evidence="3" key="1">
    <citation type="submission" date="2018-03" db="EMBL/GenBank/DDBJ databases">
        <title>Gramella fulva sp. nov., isolated from a dry surface of tidal flat.</title>
        <authorList>
            <person name="Hwang S.H."/>
            <person name="Hwang W.M."/>
            <person name="Kang K."/>
            <person name="Ahn T.-Y."/>
        </authorList>
    </citation>
    <scope>NUCLEOTIDE SEQUENCE [LARGE SCALE GENOMIC DNA]</scope>
    <source>
        <strain evidence="3">SH35</strain>
    </source>
</reference>
<protein>
    <submittedName>
        <fullName evidence="2">Uncharacterized protein</fullName>
    </submittedName>
</protein>
<dbReference type="KEGG" id="grs:C7S20_04715"/>
<sequence>MKYLIYTIIFLAVVFIGISISELDFRDLLKGDSANALIVILTSLCVIVLMGIIMVSRSIAKKHN</sequence>
<evidence type="ECO:0000313" key="2">
    <source>
        <dbReference type="EMBL" id="AVR44622.1"/>
    </source>
</evidence>
<dbReference type="RefSeq" id="WP_107011400.1">
    <property type="nucleotide sequence ID" value="NZ_CP028136.1"/>
</dbReference>
<organism evidence="2 3">
    <name type="scientific">Christiangramia fulva</name>
    <dbReference type="NCBI Taxonomy" id="2126553"/>
    <lineage>
        <taxon>Bacteria</taxon>
        <taxon>Pseudomonadati</taxon>
        <taxon>Bacteroidota</taxon>
        <taxon>Flavobacteriia</taxon>
        <taxon>Flavobacteriales</taxon>
        <taxon>Flavobacteriaceae</taxon>
        <taxon>Christiangramia</taxon>
    </lineage>
</organism>
<dbReference type="EMBL" id="CP028136">
    <property type="protein sequence ID" value="AVR44622.1"/>
    <property type="molecule type" value="Genomic_DNA"/>
</dbReference>
<keyword evidence="1" id="KW-0812">Transmembrane</keyword>
<evidence type="ECO:0000313" key="3">
    <source>
        <dbReference type="Proteomes" id="UP000241507"/>
    </source>
</evidence>
<dbReference type="AlphaFoldDB" id="A0A2R3Z314"/>